<comment type="caution">
    <text evidence="6">The sequence shown here is derived from an EMBL/GenBank/DDBJ whole genome shotgun (WGS) entry which is preliminary data.</text>
</comment>
<dbReference type="InterPro" id="IPR003439">
    <property type="entry name" value="ABC_transporter-like_ATP-bd"/>
</dbReference>
<dbReference type="AlphaFoldDB" id="A0A226EH41"/>
<dbReference type="SUPFAM" id="SSF52540">
    <property type="entry name" value="P-loop containing nucleoside triphosphate hydrolases"/>
    <property type="match status" value="2"/>
</dbReference>
<name>A0A226EH41_FOLCA</name>
<dbReference type="Pfam" id="PF00005">
    <property type="entry name" value="ABC_tran"/>
    <property type="match status" value="2"/>
</dbReference>
<proteinExistence type="predicted"/>
<dbReference type="SMART" id="SM00382">
    <property type="entry name" value="AAA"/>
    <property type="match status" value="2"/>
</dbReference>
<dbReference type="InterPro" id="IPR050611">
    <property type="entry name" value="ABCF"/>
</dbReference>
<dbReference type="InterPro" id="IPR003593">
    <property type="entry name" value="AAA+_ATPase"/>
</dbReference>
<feature type="domain" description="ABC transporter" evidence="5">
    <location>
        <begin position="755"/>
        <end position="970"/>
    </location>
</feature>
<evidence type="ECO:0000256" key="1">
    <source>
        <dbReference type="ARBA" id="ARBA00022737"/>
    </source>
</evidence>
<dbReference type="PANTHER" id="PTHR19211:SF14">
    <property type="entry name" value="ATP-BINDING CASSETTE SUB-FAMILY F MEMBER 1"/>
    <property type="match status" value="1"/>
</dbReference>
<evidence type="ECO:0000256" key="4">
    <source>
        <dbReference type="SAM" id="MobiDB-lite"/>
    </source>
</evidence>
<evidence type="ECO:0000256" key="3">
    <source>
        <dbReference type="ARBA" id="ARBA00022840"/>
    </source>
</evidence>
<dbReference type="NCBIfam" id="NF000355">
    <property type="entry name" value="ribo_prot_ABC_F"/>
    <property type="match status" value="1"/>
</dbReference>
<feature type="compositionally biased region" description="Basic residues" evidence="4">
    <location>
        <begin position="115"/>
        <end position="126"/>
    </location>
</feature>
<dbReference type="PANTHER" id="PTHR19211">
    <property type="entry name" value="ATP-BINDING TRANSPORT PROTEIN-RELATED"/>
    <property type="match status" value="1"/>
</dbReference>
<feature type="region of interest" description="Disordered" evidence="4">
    <location>
        <begin position="685"/>
        <end position="726"/>
    </location>
</feature>
<dbReference type="GO" id="GO:0005524">
    <property type="term" value="F:ATP binding"/>
    <property type="evidence" value="ECO:0007669"/>
    <property type="project" value="UniProtKB-KW"/>
</dbReference>
<sequence length="984" mass="110194">MPPKKTKKGKGGDDFPDSENESAPTQPAAKGNKNKKNKKKNEDSDEETAIVTAPVDKSQEPTTKVSKKGKKVKDDEGSEEESVPTPAAAKGKKGKKVKDDEVSEEESVPTPAAPKGKKGKKVKKKKGDSDDEDTPHQPKAPVVSDDDAPATKGNKNKKKNKKKKDDSDDGDDVPPPPPVKCSDDEHDAVPIPTKATKNKKKNKKKKDDFSDDDEPIQSNLVESEEEDSIVRAPQNKWQALNMDDDDDDEVSEEEPPPKSVELTKNKNDKKKTDDTEEDKIGKKLESVASVKEMESPAKPVSQVAEKPIVDVELSENKNKSSKSESEDVTAKATTLSSEESVDSKPDDKNEDISENIAEKLEQLDIDNAPEKKLTHKEKKKLKKEMEFAKQTELMTKKGGQGHSELGENFTVSQVEKSVDDGAVDIRVERFNISAKGKDLFVNADLLIANGRHYGLVGPNGHGKTTLLRHIATRILRIPGSIDVLYCEQEVSPEPSSSVEVVLKADVKRTELLKESKELEEASNTETDFKKQQDMMERLNEVYTELKAINADAAEPKARRLLAGLGFTKEMMDRPTNKLSGGWRMRVSLARALYIEPTLLLLDEPTNHLDLNAVIWLDNYLQGWKKTLLIVSHDQGFLDNVCTDIIHLDMHKLFYYRGNYTMFRKMLVQKRIEQQKDYDKQEKKLKELKRSGQNSKKAEIITKKEQQKKITKGKGGHKDDRDDEDSAATATLLQRPKDYIVKFRFPEPPPLQPPVLGLHDVKFKYPTAKDFIFTEIEFGIDMDSRIAIVGPNGVGKSTFLNLLTGVLEPTKGEWRKNHRLRMGKFDQHSGEHLTAEESPVEYLVRLFDLQYEKARKELGSFGLPGFAHTIKMKDLSGGQKARVALAELKLNGPDVLILDEPTNNLDMESIEALIEALNDFKGGVVIVSHDERLIRETNCQLWVIENNSICEIDGDFDDYRKELLDSLGEEIHTNPSAAANLAYQQ</sequence>
<evidence type="ECO:0000256" key="2">
    <source>
        <dbReference type="ARBA" id="ARBA00022741"/>
    </source>
</evidence>
<feature type="compositionally biased region" description="Basic and acidic residues" evidence="4">
    <location>
        <begin position="341"/>
        <end position="351"/>
    </location>
</feature>
<reference evidence="6 7" key="1">
    <citation type="submission" date="2015-12" db="EMBL/GenBank/DDBJ databases">
        <title>The genome of Folsomia candida.</title>
        <authorList>
            <person name="Faddeeva A."/>
            <person name="Derks M.F."/>
            <person name="Anvar Y."/>
            <person name="Smit S."/>
            <person name="Van Straalen N."/>
            <person name="Roelofs D."/>
        </authorList>
    </citation>
    <scope>NUCLEOTIDE SEQUENCE [LARGE SCALE GENOMIC DNA]</scope>
    <source>
        <strain evidence="6 7">VU population</strain>
        <tissue evidence="6">Whole body</tissue>
    </source>
</reference>
<feature type="compositionally biased region" description="Basic and acidic residues" evidence="4">
    <location>
        <begin position="685"/>
        <end position="707"/>
    </location>
</feature>
<keyword evidence="1" id="KW-0677">Repeat</keyword>
<dbReference type="InterPro" id="IPR027417">
    <property type="entry name" value="P-loop_NTPase"/>
</dbReference>
<accession>A0A226EH41</accession>
<dbReference type="EMBL" id="LNIX01000003">
    <property type="protein sequence ID" value="OXA56955.1"/>
    <property type="molecule type" value="Genomic_DNA"/>
</dbReference>
<feature type="compositionally biased region" description="Basic and acidic residues" evidence="4">
    <location>
        <begin position="261"/>
        <end position="295"/>
    </location>
</feature>
<dbReference type="GO" id="GO:0016887">
    <property type="term" value="F:ATP hydrolysis activity"/>
    <property type="evidence" value="ECO:0007669"/>
    <property type="project" value="InterPro"/>
</dbReference>
<dbReference type="STRING" id="158441.A0A226EH41"/>
<feature type="compositionally biased region" description="Acidic residues" evidence="4">
    <location>
        <begin position="242"/>
        <end position="254"/>
    </location>
</feature>
<dbReference type="Gene3D" id="3.40.50.300">
    <property type="entry name" value="P-loop containing nucleotide triphosphate hydrolases"/>
    <property type="match status" value="2"/>
</dbReference>
<dbReference type="PROSITE" id="PS50893">
    <property type="entry name" value="ABC_TRANSPORTER_2"/>
    <property type="match status" value="2"/>
</dbReference>
<evidence type="ECO:0000313" key="6">
    <source>
        <dbReference type="EMBL" id="OXA56955.1"/>
    </source>
</evidence>
<dbReference type="FunFam" id="3.40.50.300:FF:002050">
    <property type="entry name" value="ABC transporter, class F"/>
    <property type="match status" value="1"/>
</dbReference>
<gene>
    <name evidence="6" type="ORF">Fcan01_07147</name>
</gene>
<protein>
    <submittedName>
        <fullName evidence="6">ATP-binding cassette sub-family F member 1</fullName>
    </submittedName>
</protein>
<dbReference type="OrthoDB" id="2110130at2759"/>
<keyword evidence="7" id="KW-1185">Reference proteome</keyword>
<evidence type="ECO:0000259" key="5">
    <source>
        <dbReference type="PROSITE" id="PS50893"/>
    </source>
</evidence>
<organism evidence="6 7">
    <name type="scientific">Folsomia candida</name>
    <name type="common">Springtail</name>
    <dbReference type="NCBI Taxonomy" id="158441"/>
    <lineage>
        <taxon>Eukaryota</taxon>
        <taxon>Metazoa</taxon>
        <taxon>Ecdysozoa</taxon>
        <taxon>Arthropoda</taxon>
        <taxon>Hexapoda</taxon>
        <taxon>Collembola</taxon>
        <taxon>Entomobryomorpha</taxon>
        <taxon>Isotomoidea</taxon>
        <taxon>Isotomidae</taxon>
        <taxon>Proisotominae</taxon>
        <taxon>Folsomia</taxon>
    </lineage>
</organism>
<feature type="domain" description="ABC transporter" evidence="5">
    <location>
        <begin position="425"/>
        <end position="674"/>
    </location>
</feature>
<feature type="compositionally biased region" description="Basic and acidic residues" evidence="4">
    <location>
        <begin position="314"/>
        <end position="329"/>
    </location>
</feature>
<dbReference type="OMA" id="NESHSHF"/>
<dbReference type="InterPro" id="IPR017871">
    <property type="entry name" value="ABC_transporter-like_CS"/>
</dbReference>
<dbReference type="PROSITE" id="PS00211">
    <property type="entry name" value="ABC_TRANSPORTER_1"/>
    <property type="match status" value="1"/>
</dbReference>
<dbReference type="FunFam" id="3.40.50.300:FF:000011">
    <property type="entry name" value="Putative ABC transporter ATP-binding component"/>
    <property type="match status" value="1"/>
</dbReference>
<feature type="region of interest" description="Disordered" evidence="4">
    <location>
        <begin position="1"/>
        <end position="351"/>
    </location>
</feature>
<dbReference type="Proteomes" id="UP000198287">
    <property type="component" value="Unassembled WGS sequence"/>
</dbReference>
<keyword evidence="3 6" id="KW-0067">ATP-binding</keyword>
<dbReference type="CDD" id="cd03221">
    <property type="entry name" value="ABCF_EF-3"/>
    <property type="match status" value="2"/>
</dbReference>
<keyword evidence="2" id="KW-0547">Nucleotide-binding</keyword>
<evidence type="ECO:0000313" key="7">
    <source>
        <dbReference type="Proteomes" id="UP000198287"/>
    </source>
</evidence>